<dbReference type="InterPro" id="IPR054468">
    <property type="entry name" value="NrSPol-like_HBD"/>
</dbReference>
<dbReference type="GeneID" id="14651451"/>
<feature type="region of interest" description="Disordered" evidence="1">
    <location>
        <begin position="33"/>
        <end position="54"/>
    </location>
</feature>
<feature type="region of interest" description="Disordered" evidence="1">
    <location>
        <begin position="361"/>
        <end position="402"/>
    </location>
</feature>
<name>M1Y2T3_NATM8</name>
<evidence type="ECO:0000313" key="4">
    <source>
        <dbReference type="Proteomes" id="UP000011867"/>
    </source>
</evidence>
<feature type="domain" description="NrS-1 polymerase-like HBD" evidence="2">
    <location>
        <begin position="244"/>
        <end position="309"/>
    </location>
</feature>
<evidence type="ECO:0000256" key="1">
    <source>
        <dbReference type="SAM" id="MobiDB-lite"/>
    </source>
</evidence>
<feature type="compositionally biased region" description="Polar residues" evidence="1">
    <location>
        <begin position="312"/>
        <end position="338"/>
    </location>
</feature>
<protein>
    <recommendedName>
        <fullName evidence="2">NrS-1 polymerase-like HBD domain-containing protein</fullName>
    </recommendedName>
</protein>
<dbReference type="AlphaFoldDB" id="M1Y2T3"/>
<dbReference type="eggNOG" id="arCOG06276">
    <property type="taxonomic scope" value="Archaea"/>
</dbReference>
<dbReference type="Pfam" id="PF22763">
    <property type="entry name" value="NrS1-1_pol-like_HBD"/>
    <property type="match status" value="1"/>
</dbReference>
<dbReference type="Proteomes" id="UP000011867">
    <property type="component" value="Chromosome"/>
</dbReference>
<feature type="compositionally biased region" description="Basic and acidic residues" evidence="1">
    <location>
        <begin position="361"/>
        <end position="393"/>
    </location>
</feature>
<dbReference type="HOGENOM" id="CLU_057269_0_0_2"/>
<feature type="region of interest" description="Disordered" evidence="1">
    <location>
        <begin position="180"/>
        <end position="213"/>
    </location>
</feature>
<proteinExistence type="predicted"/>
<dbReference type="RefSeq" id="WP_015409598.1">
    <property type="nucleotide sequence ID" value="NC_020388.1"/>
</dbReference>
<evidence type="ECO:0000313" key="3">
    <source>
        <dbReference type="EMBL" id="CCQ36829.1"/>
    </source>
</evidence>
<organism evidence="3 4">
    <name type="scientific">Natronomonas moolapensis (strain DSM 18674 / CECT 7526 / JCM 14361 / 8.8.11)</name>
    <dbReference type="NCBI Taxonomy" id="268739"/>
    <lineage>
        <taxon>Archaea</taxon>
        <taxon>Methanobacteriati</taxon>
        <taxon>Methanobacteriota</taxon>
        <taxon>Stenosarchaea group</taxon>
        <taxon>Halobacteria</taxon>
        <taxon>Halobacteriales</taxon>
        <taxon>Natronomonadaceae</taxon>
        <taxon>Natronomonas</taxon>
    </lineage>
</organism>
<evidence type="ECO:0000259" key="2">
    <source>
        <dbReference type="Pfam" id="PF22763"/>
    </source>
</evidence>
<feature type="region of interest" description="Disordered" evidence="1">
    <location>
        <begin position="305"/>
        <end position="344"/>
    </location>
</feature>
<dbReference type="STRING" id="268739.Nmlp_2675"/>
<keyword evidence="4" id="KW-1185">Reference proteome</keyword>
<sequence>MSEPIPTESELPNTLLARGQWLCWRAEERDGKMTKIPTDPASGEFASTTDPATWGTFETARDRATSPTTDATGVGFVFTDDDPIVGVDLDDCRIPETGKTRQWASDIVDRLDSFTEISPSGTGYHVLVKGALPEGRNRKDDVELYETARFFTVTGDHVDGTPTTINERTRSLHAIHREYVSPADDGAKSPSSESDTNGVDERSRPPPTSASLSDADLLERAKNAANGEKFSRLWRGNTAGYESHSEADMALCSLLAFWTSGDVTRLDRLFRESGLMREKWDERHFADGSTYGEKTAERAIAGTSEFYEPSGDASTTGADATDQSGGERQSMPNDTGLQNVRAREADRLERIEELETKLQETLEEAERLQSELDAERERRRGLEAELEAERESATSESWLPWR</sequence>
<dbReference type="OrthoDB" id="238910at2157"/>
<accession>M1Y2T3</accession>
<dbReference type="EMBL" id="HF582854">
    <property type="protein sequence ID" value="CCQ36829.1"/>
    <property type="molecule type" value="Genomic_DNA"/>
</dbReference>
<dbReference type="KEGG" id="nmo:Nmlp_2675"/>
<reference evidence="3 4" key="1">
    <citation type="journal article" date="2013" name="Genome Announc.">
        <title>Genome of the haloarchaeon Natronomonas moolapensis, a neutrophilic member of a previously haloalkaliphilic genus.</title>
        <authorList>
            <person name="Dyall-Smith M.L."/>
            <person name="Pfeiffer F."/>
            <person name="Oberwinkler T."/>
            <person name="Klee K."/>
            <person name="Rampp M."/>
            <person name="Palm P."/>
            <person name="Gross K."/>
            <person name="Schuster S.C."/>
            <person name="Oesterhelt D."/>
        </authorList>
    </citation>
    <scope>NUCLEOTIDE SEQUENCE [LARGE SCALE GENOMIC DNA]</scope>
    <source>
        <strain evidence="4">DSM 18674 / JCM 14361 / 8.8.11</strain>
    </source>
</reference>
<gene>
    <name evidence="3" type="ordered locus">Nmlp_2675</name>
</gene>